<dbReference type="AlphaFoldDB" id="A0A5R8QAS7"/>
<dbReference type="SUPFAM" id="SSF53300">
    <property type="entry name" value="vWA-like"/>
    <property type="match status" value="1"/>
</dbReference>
<dbReference type="PROSITE" id="PS50847">
    <property type="entry name" value="GRAM_POS_ANCHORING"/>
    <property type="match status" value="1"/>
</dbReference>
<evidence type="ECO:0000256" key="7">
    <source>
        <dbReference type="SAM" id="SignalP"/>
    </source>
</evidence>
<dbReference type="RefSeq" id="WP_138191247.1">
    <property type="nucleotide sequence ID" value="NZ_VBWP01000006.1"/>
</dbReference>
<sequence length="625" mass="68389">MKKKLLMAIMSVAMVFSLNGLHAFAAEPNELDIGKSASATDTAHQYDVTFTLPTQAMEEPETVDIVFVLDTTTISSFSAVKQQFNDFVDKLNAQDNLIVNIGIVTFNINVSNKLNGLMELNDANITAIKNGFAASYTAGSNMYGGLLIGKDILDSGTADHKYIVLASDFGGYKSDAGNGTGVSQFFMDGTIIGFNTNNSDFNGKYYYTQAANSEASVLTVDAIANLIDNKVFFNGTPVDSQTEPYLLQAGAAIGEYPDSWQYSFIHTFTEAEKATMPTYTLTRSAAWPTMMEKNIYLTGNLFKDMKASGYNVMAVTTPYQPQTGAGGEAYKIKFNTVTNSYKDWFEQEIGTRYETTNGDTFLDMLDDIESELIYLLGKGKITDVVHPDFKIVPGIQPTVLLNDVALAVTDLGNGSYGFGSEDNGVYPYVYNVSTDVNGKETVTWDINKEATKDDVLKFTFRIELKDIPNQPGDYTYDTNESAVVDYMDSKEAKEGVSDFTKQTSLPSPQVTVKRVGVLVRHVDEAGNALCADTLLVGSIGENYTTERSSFAGYTFKQMHTESAAVTGRFSENLLTVTYIYATEKEAPVQPELPVTGQNHITFIGLGLVTVLASGGLLFLRRKFNK</sequence>
<keyword evidence="4" id="KW-0677">Repeat</keyword>
<dbReference type="InParanoid" id="A0A5R8QAS7"/>
<dbReference type="CDD" id="cd00198">
    <property type="entry name" value="vWFA"/>
    <property type="match status" value="1"/>
</dbReference>
<evidence type="ECO:0000256" key="2">
    <source>
        <dbReference type="ARBA" id="ARBA00022525"/>
    </source>
</evidence>
<accession>A0A5R8QAS7</accession>
<dbReference type="OrthoDB" id="1895591at2"/>
<keyword evidence="6" id="KW-0812">Transmembrane</keyword>
<evidence type="ECO:0000259" key="8">
    <source>
        <dbReference type="PROSITE" id="PS50847"/>
    </source>
</evidence>
<organism evidence="9 10">
    <name type="scientific">Culicoidibacter larvae</name>
    <dbReference type="NCBI Taxonomy" id="2579976"/>
    <lineage>
        <taxon>Bacteria</taxon>
        <taxon>Bacillati</taxon>
        <taxon>Bacillota</taxon>
        <taxon>Culicoidibacteria</taxon>
        <taxon>Culicoidibacterales</taxon>
        <taxon>Culicoidibacteraceae</taxon>
        <taxon>Culicoidibacter</taxon>
    </lineage>
</organism>
<evidence type="ECO:0000256" key="3">
    <source>
        <dbReference type="ARBA" id="ARBA00022729"/>
    </source>
</evidence>
<feature type="signal peptide" evidence="7">
    <location>
        <begin position="1"/>
        <end position="25"/>
    </location>
</feature>
<dbReference type="InterPro" id="IPR036465">
    <property type="entry name" value="vWFA_dom_sf"/>
</dbReference>
<feature type="domain" description="Gram-positive cocci surface proteins LPxTG" evidence="8">
    <location>
        <begin position="592"/>
        <end position="625"/>
    </location>
</feature>
<comment type="caution">
    <text evidence="9">The sequence shown here is derived from an EMBL/GenBank/DDBJ whole genome shotgun (WGS) entry which is preliminary data.</text>
</comment>
<dbReference type="Proteomes" id="UP000306912">
    <property type="component" value="Unassembled WGS sequence"/>
</dbReference>
<dbReference type="Gene3D" id="3.10.20.320">
    <property type="entry name" value="Putative peptidoglycan bound protein (lpxtg motif)"/>
    <property type="match status" value="1"/>
</dbReference>
<keyword evidence="6" id="KW-0472">Membrane</keyword>
<dbReference type="EMBL" id="VBWP01000006">
    <property type="protein sequence ID" value="TLG73016.1"/>
    <property type="molecule type" value="Genomic_DNA"/>
</dbReference>
<keyword evidence="2" id="KW-0964">Secreted</keyword>
<evidence type="ECO:0000313" key="10">
    <source>
        <dbReference type="Proteomes" id="UP000306912"/>
    </source>
</evidence>
<keyword evidence="6" id="KW-1133">Transmembrane helix</keyword>
<evidence type="ECO:0000256" key="5">
    <source>
        <dbReference type="ARBA" id="ARBA00023088"/>
    </source>
</evidence>
<protein>
    <submittedName>
        <fullName evidence="9">LPXTG cell wall anchor domain-containing protein</fullName>
    </submittedName>
</protein>
<dbReference type="Pfam" id="PF06458">
    <property type="entry name" value="MucBP"/>
    <property type="match status" value="1"/>
</dbReference>
<evidence type="ECO:0000256" key="1">
    <source>
        <dbReference type="ARBA" id="ARBA00022512"/>
    </source>
</evidence>
<name>A0A5R8QAS7_9FIRM</name>
<dbReference type="InterPro" id="IPR019931">
    <property type="entry name" value="LPXTG_anchor"/>
</dbReference>
<evidence type="ECO:0000256" key="6">
    <source>
        <dbReference type="SAM" id="Phobius"/>
    </source>
</evidence>
<dbReference type="Gene3D" id="3.40.50.410">
    <property type="entry name" value="von Willebrand factor, type A domain"/>
    <property type="match status" value="1"/>
</dbReference>
<feature type="transmembrane region" description="Helical" evidence="6">
    <location>
        <begin position="600"/>
        <end position="619"/>
    </location>
</feature>
<dbReference type="InterPro" id="IPR009459">
    <property type="entry name" value="MucBP_dom"/>
</dbReference>
<proteinExistence type="predicted"/>
<evidence type="ECO:0000256" key="4">
    <source>
        <dbReference type="ARBA" id="ARBA00022737"/>
    </source>
</evidence>
<reference evidence="9 10" key="1">
    <citation type="submission" date="2019-05" db="EMBL/GenBank/DDBJ databases">
        <title>Culicoidintestinum kansasii gen. nov., sp. nov. from the gastrointestinal tract of the biting midge, Culicoides sonorensis.</title>
        <authorList>
            <person name="Neupane S."/>
            <person name="Ghosh A."/>
            <person name="Gunther S."/>
            <person name="Martin K."/>
            <person name="Zurek L."/>
        </authorList>
    </citation>
    <scope>NUCLEOTIDE SEQUENCE [LARGE SCALE GENOMIC DNA]</scope>
    <source>
        <strain evidence="9 10">CS-1</strain>
    </source>
</reference>
<gene>
    <name evidence="9" type="ORF">FEZ08_07930</name>
</gene>
<keyword evidence="5" id="KW-0572">Peptidoglycan-anchor</keyword>
<keyword evidence="3 7" id="KW-0732">Signal</keyword>
<keyword evidence="1" id="KW-0134">Cell wall</keyword>
<evidence type="ECO:0000313" key="9">
    <source>
        <dbReference type="EMBL" id="TLG73016.1"/>
    </source>
</evidence>
<keyword evidence="10" id="KW-1185">Reference proteome</keyword>
<feature type="chain" id="PRO_5024427695" evidence="7">
    <location>
        <begin position="26"/>
        <end position="625"/>
    </location>
</feature>
<dbReference type="Pfam" id="PF00746">
    <property type="entry name" value="Gram_pos_anchor"/>
    <property type="match status" value="1"/>
</dbReference>
<dbReference type="NCBIfam" id="TIGR01167">
    <property type="entry name" value="LPXTG_anchor"/>
    <property type="match status" value="1"/>
</dbReference>